<keyword evidence="14" id="KW-1185">Reference proteome</keyword>
<keyword evidence="6 10" id="KW-0238">DNA-binding</keyword>
<keyword evidence="4" id="KW-0217">Developmental protein</keyword>
<evidence type="ECO:0000256" key="4">
    <source>
        <dbReference type="ARBA" id="ARBA00022473"/>
    </source>
</evidence>
<dbReference type="RefSeq" id="XP_018086153.2">
    <property type="nucleotide sequence ID" value="XM_018230664.2"/>
</dbReference>
<evidence type="ECO:0000256" key="7">
    <source>
        <dbReference type="ARBA" id="ARBA00023155"/>
    </source>
</evidence>
<evidence type="ECO:0000256" key="5">
    <source>
        <dbReference type="ARBA" id="ARBA00023015"/>
    </source>
</evidence>
<evidence type="ECO:0000256" key="11">
    <source>
        <dbReference type="RuleBase" id="RU000682"/>
    </source>
</evidence>
<dbReference type="OrthoDB" id="3501850at2759"/>
<evidence type="ECO:0000256" key="9">
    <source>
        <dbReference type="ARBA" id="ARBA00023242"/>
    </source>
</evidence>
<evidence type="ECO:0000256" key="2">
    <source>
        <dbReference type="ARBA" id="ARBA00004496"/>
    </source>
</evidence>
<dbReference type="InterPro" id="IPR001356">
    <property type="entry name" value="HD"/>
</dbReference>
<dbReference type="Pfam" id="PF16878">
    <property type="entry name" value="SIX1_SD"/>
    <property type="match status" value="1"/>
</dbReference>
<gene>
    <name evidence="15" type="primary">six4.L</name>
</gene>
<evidence type="ECO:0000313" key="15">
    <source>
        <dbReference type="RefSeq" id="XP_018086153.2"/>
    </source>
</evidence>
<dbReference type="GO" id="GO:0005634">
    <property type="term" value="C:nucleus"/>
    <property type="evidence" value="ECO:0000318"/>
    <property type="project" value="GO_Central"/>
</dbReference>
<reference evidence="15" key="1">
    <citation type="submission" date="2025-08" db="UniProtKB">
        <authorList>
            <consortium name="RefSeq"/>
        </authorList>
    </citation>
    <scope>IDENTIFICATION</scope>
    <source>
        <strain evidence="15">J_2021</strain>
        <tissue evidence="15">Erythrocytes</tissue>
    </source>
</reference>
<dbReference type="PROSITE" id="PS50071">
    <property type="entry name" value="HOMEOBOX_2"/>
    <property type="match status" value="1"/>
</dbReference>
<evidence type="ECO:0000256" key="1">
    <source>
        <dbReference type="ARBA" id="ARBA00004123"/>
    </source>
</evidence>
<dbReference type="Pfam" id="PF00046">
    <property type="entry name" value="Homeodomain"/>
    <property type="match status" value="1"/>
</dbReference>
<keyword evidence="9 10" id="KW-0539">Nucleus</keyword>
<dbReference type="GO" id="GO:0000981">
    <property type="term" value="F:DNA-binding transcription factor activity, RNA polymerase II-specific"/>
    <property type="evidence" value="ECO:0000318"/>
    <property type="project" value="GO_Central"/>
</dbReference>
<dbReference type="SUPFAM" id="SSF46689">
    <property type="entry name" value="Homeodomain-like"/>
    <property type="match status" value="1"/>
</dbReference>
<name>A0A8J0TK91_XENLA</name>
<dbReference type="InterPro" id="IPR009057">
    <property type="entry name" value="Homeodomain-like_sf"/>
</dbReference>
<dbReference type="PANTHER" id="PTHR10390">
    <property type="entry name" value="HOMEOBOX PROTEIN SIX"/>
    <property type="match status" value="1"/>
</dbReference>
<keyword evidence="5" id="KW-0805">Transcription regulation</keyword>
<evidence type="ECO:0000259" key="13">
    <source>
        <dbReference type="PROSITE" id="PS50071"/>
    </source>
</evidence>
<proteinExistence type="inferred from homology"/>
<dbReference type="GeneID" id="108698825"/>
<dbReference type="GO" id="GO:0000978">
    <property type="term" value="F:RNA polymerase II cis-regulatory region sequence-specific DNA binding"/>
    <property type="evidence" value="ECO:0000318"/>
    <property type="project" value="GO_Central"/>
</dbReference>
<dbReference type="FunFam" id="1.10.10.60:FF:000085">
    <property type="entry name" value="SIX homeobox 5"/>
    <property type="match status" value="1"/>
</dbReference>
<dbReference type="PANTHER" id="PTHR10390:SF44">
    <property type="entry name" value="SIX HOMEOBOX 4"/>
    <property type="match status" value="1"/>
</dbReference>
<evidence type="ECO:0000256" key="10">
    <source>
        <dbReference type="PROSITE-ProRule" id="PRU00108"/>
    </source>
</evidence>
<keyword evidence="7 10" id="KW-0371">Homeobox</keyword>
<feature type="domain" description="Homeobox" evidence="13">
    <location>
        <begin position="278"/>
        <end position="329"/>
    </location>
</feature>
<evidence type="ECO:0000256" key="12">
    <source>
        <dbReference type="SAM" id="MobiDB-lite"/>
    </source>
</evidence>
<dbReference type="GO" id="GO:0005667">
    <property type="term" value="C:transcription regulator complex"/>
    <property type="evidence" value="ECO:0000318"/>
    <property type="project" value="GO_Central"/>
</dbReference>
<dbReference type="CTD" id="108698825"/>
<dbReference type="GO" id="GO:0005737">
    <property type="term" value="C:cytoplasm"/>
    <property type="evidence" value="ECO:0007669"/>
    <property type="project" value="UniProtKB-SubCell"/>
</dbReference>
<dbReference type="SMART" id="SM00389">
    <property type="entry name" value="HOX"/>
    <property type="match status" value="1"/>
</dbReference>
<dbReference type="AlphaFoldDB" id="A0A8J0TK91"/>
<feature type="region of interest" description="Disordered" evidence="12">
    <location>
        <begin position="318"/>
        <end position="368"/>
    </location>
</feature>
<dbReference type="GO" id="GO:0006357">
    <property type="term" value="P:regulation of transcription by RNA polymerase II"/>
    <property type="evidence" value="ECO:0000318"/>
    <property type="project" value="GO_Central"/>
</dbReference>
<dbReference type="CDD" id="cd00086">
    <property type="entry name" value="homeodomain"/>
    <property type="match status" value="1"/>
</dbReference>
<dbReference type="Gene3D" id="1.10.10.60">
    <property type="entry name" value="Homeodomain-like"/>
    <property type="match status" value="1"/>
</dbReference>
<keyword evidence="8" id="KW-0804">Transcription</keyword>
<feature type="DNA-binding region" description="Homeobox" evidence="10">
    <location>
        <begin position="280"/>
        <end position="330"/>
    </location>
</feature>
<sequence length="818" mass="87254">MVLAAAGQDVPAGVCICVVVTLGTEAIRLQFEGGLGNKKKKKQQHAQQPPCIYYDLCAAAGNLIGSIEKGRTLIFKKRGSKKMSSPTSNGIGNAIEIKQENALESGGGGESEVAAELSALESAPFSMEHVGQVEIESGIKSELLPGGGGAPYTLAFSPEHVACVCEALQQGGDLDRLARFLCSLPHSELLRGNESILKARALVAFHQGSYSELFLLLESHNFHPSNHAALQELWYKARYIEAEKARGRPLGAVDKYRLRRKFPLPRTIWDGEETVYCFKEKSRNALKELYKHNRYPSPAAKRNLAKVTGLSLTQVSNWFKNRRQRDRNPSEAQSKSESDGNHSTEDESSKGQDDMSPHLLSNSSDGVSNINPLGPADALYMQHIGNKISLSPSGLLLNGSLVPTNTSPVFLNGSSFIQGPNGVLLNGLNVANSQTLTLNPPKLASTVVSNGSSNVDVLVSSTEEVKDFKVPQTSLTHSNTTYSANLPPSFPGLIPATEVKTETFQPVSSQDGGTVVTFTTPIQINPYGIVQIPNSGTNGQLINGSIGFSTLQLPSVAVSQGNLSVTPGTSDGGTFTNDTTSSGDQGKVFLSSLPHSTVVYTVPHSIKQDGLERSLVFSPLMPVNQSTAQVNISMPSDDTLQSVAASLVNGTHAHNFSLPPSTLITASAHLASVAGNQSIAIAPATTTSVATTSNTNFTPLQNCHYIATQDLLSVSSAQPTLGEPVLSISSNTSHPASQVHQGFGSQHNLVLQPLNDTKENYLPISQNSIISGSVMLLDTKSKYVVSNMVNNGCEELDTDKKDLAKLQNVQMDEDMQDL</sequence>
<dbReference type="InterPro" id="IPR017970">
    <property type="entry name" value="Homeobox_CS"/>
</dbReference>
<comment type="subcellular location">
    <subcellularLocation>
        <location evidence="2">Cytoplasm</location>
    </subcellularLocation>
    <subcellularLocation>
        <location evidence="1 10 11">Nucleus</location>
    </subcellularLocation>
</comment>
<accession>A0A8J0TK91</accession>
<dbReference type="InterPro" id="IPR031701">
    <property type="entry name" value="SIX1_SD"/>
</dbReference>
<protein>
    <submittedName>
        <fullName evidence="15">Homeobox protein SIX4 isoform X1</fullName>
    </submittedName>
</protein>
<organism evidence="14 15">
    <name type="scientific">Xenopus laevis</name>
    <name type="common">African clawed frog</name>
    <dbReference type="NCBI Taxonomy" id="8355"/>
    <lineage>
        <taxon>Eukaryota</taxon>
        <taxon>Metazoa</taxon>
        <taxon>Chordata</taxon>
        <taxon>Craniata</taxon>
        <taxon>Vertebrata</taxon>
        <taxon>Euteleostomi</taxon>
        <taxon>Amphibia</taxon>
        <taxon>Batrachia</taxon>
        <taxon>Anura</taxon>
        <taxon>Pipoidea</taxon>
        <taxon>Pipidae</taxon>
        <taxon>Xenopodinae</taxon>
        <taxon>Xenopus</taxon>
        <taxon>Xenopus</taxon>
    </lineage>
</organism>
<dbReference type="PROSITE" id="PS00027">
    <property type="entry name" value="HOMEOBOX_1"/>
    <property type="match status" value="1"/>
</dbReference>
<dbReference type="Proteomes" id="UP000186698">
    <property type="component" value="Chromosome 8L"/>
</dbReference>
<evidence type="ECO:0000256" key="3">
    <source>
        <dbReference type="ARBA" id="ARBA00008161"/>
    </source>
</evidence>
<evidence type="ECO:0000256" key="8">
    <source>
        <dbReference type="ARBA" id="ARBA00023163"/>
    </source>
</evidence>
<evidence type="ECO:0000256" key="6">
    <source>
        <dbReference type="ARBA" id="ARBA00023125"/>
    </source>
</evidence>
<feature type="compositionally biased region" description="Polar residues" evidence="12">
    <location>
        <begin position="359"/>
        <end position="368"/>
    </location>
</feature>
<comment type="similarity">
    <text evidence="3">Belongs to the SIX/Sine oculis homeobox family.</text>
</comment>
<feature type="compositionally biased region" description="Basic and acidic residues" evidence="12">
    <location>
        <begin position="326"/>
        <end position="356"/>
    </location>
</feature>
<evidence type="ECO:0000313" key="14">
    <source>
        <dbReference type="Proteomes" id="UP000186698"/>
    </source>
</evidence>